<dbReference type="InterPro" id="IPR032675">
    <property type="entry name" value="LRR_dom_sf"/>
</dbReference>
<accession>A0A482VJJ7</accession>
<proteinExistence type="predicted"/>
<keyword evidence="1" id="KW-0433">Leucine-rich repeat</keyword>
<dbReference type="AlphaFoldDB" id="A0A482VJJ7"/>
<sequence length="383" mass="42779">MAEDFGEASPRIPGEGRKFFDATAPSTAEVIKEKKLTFEEASKCLNTLGKDESGSRYAYLMISAVDSKLTDVSTILNFKHVLFLDLCGNYLTTEALHVLTAMPFLILLKAERNRVESACLKPMYYLQVLDLNQNQIKDVGNIDQPMLECLELSYNDIYATHFDTANLNNLKQLELTNNLLFDISGVYPPNLEKMYMAANKISTIDSVEFSKLAKLEILHLRENNMQKLDGFTAELASLKYLNLRNNKISKLKEFKKLQCLPKLETLIVTGNPLPGTEAPQQVGEGLAGEGGGLAGEGGKIRDPVVIPLLVLLPKLKRINKTVITVEIKIEAEDMENDILEALLVDDDFSGNQETDRESTTTNQTDYKEDSLTRSNQDEGKQEM</sequence>
<keyword evidence="5" id="KW-1185">Reference proteome</keyword>
<feature type="compositionally biased region" description="Basic and acidic residues" evidence="3">
    <location>
        <begin position="365"/>
        <end position="383"/>
    </location>
</feature>
<dbReference type="InterPro" id="IPR003591">
    <property type="entry name" value="Leu-rich_rpt_typical-subtyp"/>
</dbReference>
<feature type="region of interest" description="Disordered" evidence="3">
    <location>
        <begin position="349"/>
        <end position="383"/>
    </location>
</feature>
<protein>
    <submittedName>
        <fullName evidence="4">LRR 8 domain containing protein</fullName>
    </submittedName>
</protein>
<dbReference type="PANTHER" id="PTHR46652:SF8">
    <property type="entry name" value="LEUCINE RICH REPEAT CONTAINING 23"/>
    <property type="match status" value="1"/>
</dbReference>
<dbReference type="SMART" id="SM00365">
    <property type="entry name" value="LRR_SD22"/>
    <property type="match status" value="5"/>
</dbReference>
<dbReference type="Pfam" id="PF13516">
    <property type="entry name" value="LRR_6"/>
    <property type="match status" value="1"/>
</dbReference>
<evidence type="ECO:0000313" key="5">
    <source>
        <dbReference type="Proteomes" id="UP000292052"/>
    </source>
</evidence>
<evidence type="ECO:0000313" key="4">
    <source>
        <dbReference type="EMBL" id="RZC32960.1"/>
    </source>
</evidence>
<dbReference type="SUPFAM" id="SSF52058">
    <property type="entry name" value="L domain-like"/>
    <property type="match status" value="1"/>
</dbReference>
<dbReference type="Proteomes" id="UP000292052">
    <property type="component" value="Unassembled WGS sequence"/>
</dbReference>
<dbReference type="EMBL" id="QDEB01093114">
    <property type="protein sequence ID" value="RZC32960.1"/>
    <property type="molecule type" value="Genomic_DNA"/>
</dbReference>
<dbReference type="InterPro" id="IPR001611">
    <property type="entry name" value="Leu-rich_rpt"/>
</dbReference>
<name>A0A482VJJ7_ASBVE</name>
<dbReference type="STRING" id="1661398.A0A482VJJ7"/>
<dbReference type="FunFam" id="3.80.10.10:FF:002887">
    <property type="entry name" value="Uncharacterized protein"/>
    <property type="match status" value="1"/>
</dbReference>
<evidence type="ECO:0000256" key="1">
    <source>
        <dbReference type="ARBA" id="ARBA00022614"/>
    </source>
</evidence>
<dbReference type="OrthoDB" id="271226at2759"/>
<organism evidence="4 5">
    <name type="scientific">Asbolus verrucosus</name>
    <name type="common">Desert ironclad beetle</name>
    <dbReference type="NCBI Taxonomy" id="1661398"/>
    <lineage>
        <taxon>Eukaryota</taxon>
        <taxon>Metazoa</taxon>
        <taxon>Ecdysozoa</taxon>
        <taxon>Arthropoda</taxon>
        <taxon>Hexapoda</taxon>
        <taxon>Insecta</taxon>
        <taxon>Pterygota</taxon>
        <taxon>Neoptera</taxon>
        <taxon>Endopterygota</taxon>
        <taxon>Coleoptera</taxon>
        <taxon>Polyphaga</taxon>
        <taxon>Cucujiformia</taxon>
        <taxon>Tenebrionidae</taxon>
        <taxon>Pimeliinae</taxon>
        <taxon>Asbolus</taxon>
    </lineage>
</organism>
<dbReference type="Pfam" id="PF13855">
    <property type="entry name" value="LRR_8"/>
    <property type="match status" value="1"/>
</dbReference>
<keyword evidence="2" id="KW-0677">Repeat</keyword>
<dbReference type="SMART" id="SM00369">
    <property type="entry name" value="LRR_TYP"/>
    <property type="match status" value="5"/>
</dbReference>
<dbReference type="PANTHER" id="PTHR46652">
    <property type="entry name" value="LEUCINE-RICH REPEAT AND IQ DOMAIN-CONTAINING PROTEIN 1-RELATED"/>
    <property type="match status" value="1"/>
</dbReference>
<dbReference type="PROSITE" id="PS51450">
    <property type="entry name" value="LRR"/>
    <property type="match status" value="2"/>
</dbReference>
<comment type="caution">
    <text evidence="4">The sequence shown here is derived from an EMBL/GenBank/DDBJ whole genome shotgun (WGS) entry which is preliminary data.</text>
</comment>
<dbReference type="Gene3D" id="3.80.10.10">
    <property type="entry name" value="Ribonuclease Inhibitor"/>
    <property type="match status" value="2"/>
</dbReference>
<reference evidence="4 5" key="1">
    <citation type="submission" date="2017-03" db="EMBL/GenBank/DDBJ databases">
        <title>Genome of the blue death feigning beetle - Asbolus verrucosus.</title>
        <authorList>
            <person name="Rider S.D."/>
        </authorList>
    </citation>
    <scope>NUCLEOTIDE SEQUENCE [LARGE SCALE GENOMIC DNA]</scope>
    <source>
        <strain evidence="4">Butters</strain>
        <tissue evidence="4">Head and leg muscle</tissue>
    </source>
</reference>
<evidence type="ECO:0000256" key="3">
    <source>
        <dbReference type="SAM" id="MobiDB-lite"/>
    </source>
</evidence>
<dbReference type="InterPro" id="IPR050836">
    <property type="entry name" value="SDS22/Internalin_LRR"/>
</dbReference>
<gene>
    <name evidence="4" type="ORF">BDFB_008574</name>
</gene>
<evidence type="ECO:0000256" key="2">
    <source>
        <dbReference type="ARBA" id="ARBA00022737"/>
    </source>
</evidence>